<protein>
    <submittedName>
        <fullName evidence="4">S-layer homology domain-containing protein</fullName>
    </submittedName>
</protein>
<dbReference type="Proteomes" id="UP001139179">
    <property type="component" value="Unassembled WGS sequence"/>
</dbReference>
<evidence type="ECO:0000313" key="4">
    <source>
        <dbReference type="EMBL" id="MCM3712482.1"/>
    </source>
</evidence>
<gene>
    <name evidence="4" type="ORF">M3202_00170</name>
</gene>
<feature type="chain" id="PRO_5040947433" evidence="2">
    <location>
        <begin position="29"/>
        <end position="596"/>
    </location>
</feature>
<feature type="domain" description="SLH" evidence="3">
    <location>
        <begin position="158"/>
        <end position="221"/>
    </location>
</feature>
<dbReference type="PANTHER" id="PTHR43308">
    <property type="entry name" value="OUTER MEMBRANE PROTEIN ALPHA-RELATED"/>
    <property type="match status" value="1"/>
</dbReference>
<name>A0A9X2DNH5_9BACI</name>
<dbReference type="EMBL" id="JAMBOL010000001">
    <property type="protein sequence ID" value="MCM3712482.1"/>
    <property type="molecule type" value="Genomic_DNA"/>
</dbReference>
<evidence type="ECO:0000256" key="1">
    <source>
        <dbReference type="ARBA" id="ARBA00022729"/>
    </source>
</evidence>
<accession>A0A9X2DNH5</accession>
<evidence type="ECO:0000256" key="2">
    <source>
        <dbReference type="SAM" id="SignalP"/>
    </source>
</evidence>
<dbReference type="RefSeq" id="WP_251221363.1">
    <property type="nucleotide sequence ID" value="NZ_JAMBOL010000001.1"/>
</dbReference>
<keyword evidence="5" id="KW-1185">Reference proteome</keyword>
<dbReference type="InterPro" id="IPR001119">
    <property type="entry name" value="SLH_dom"/>
</dbReference>
<dbReference type="AlphaFoldDB" id="A0A9X2DNH5"/>
<feature type="signal peptide" evidence="2">
    <location>
        <begin position="1"/>
        <end position="28"/>
    </location>
</feature>
<dbReference type="InterPro" id="IPR051465">
    <property type="entry name" value="Cell_Envelope_Struct_Comp"/>
</dbReference>
<dbReference type="PROSITE" id="PS51272">
    <property type="entry name" value="SLH"/>
    <property type="match status" value="2"/>
</dbReference>
<feature type="domain" description="SLH" evidence="3">
    <location>
        <begin position="35"/>
        <end position="98"/>
    </location>
</feature>
<evidence type="ECO:0000259" key="3">
    <source>
        <dbReference type="PROSITE" id="PS51272"/>
    </source>
</evidence>
<proteinExistence type="predicted"/>
<keyword evidence="1 2" id="KW-0732">Signal</keyword>
<comment type="caution">
    <text evidence="4">The sequence shown here is derived from an EMBL/GenBank/DDBJ whole genome shotgun (WGS) entry which is preliminary data.</text>
</comment>
<reference evidence="4" key="1">
    <citation type="submission" date="2022-05" db="EMBL/GenBank/DDBJ databases">
        <title>Comparative Genomics of Spacecraft Associated Microbes.</title>
        <authorList>
            <person name="Tran M.T."/>
            <person name="Wright A."/>
            <person name="Seuylemezian A."/>
            <person name="Eisen J."/>
            <person name="Coil D."/>
        </authorList>
    </citation>
    <scope>NUCLEOTIDE SEQUENCE</scope>
    <source>
        <strain evidence="4">214.1.1</strain>
    </source>
</reference>
<organism evidence="4 5">
    <name type="scientific">Halalkalibacter oceani</name>
    <dbReference type="NCBI Taxonomy" id="1653776"/>
    <lineage>
        <taxon>Bacteria</taxon>
        <taxon>Bacillati</taxon>
        <taxon>Bacillota</taxon>
        <taxon>Bacilli</taxon>
        <taxon>Bacillales</taxon>
        <taxon>Bacillaceae</taxon>
        <taxon>Halalkalibacter</taxon>
    </lineage>
</organism>
<dbReference type="PANTHER" id="PTHR43308:SF5">
    <property type="entry name" value="S-LAYER PROTEIN _ PEPTIDOGLYCAN ENDO-BETA-N-ACETYLGLUCOSAMINIDASE"/>
    <property type="match status" value="1"/>
</dbReference>
<sequence length="596" mass="66804">MTRGWKKKALPVMLAGAMVFSFGPVTYADTVQTDVLEVKFNDIEGHWAQSFIENMAGNEIINGFPDATFRPDVKVTKLQAVTIVTNLLSQKRTLETTGTDYIGEVPEWARNSVELALYNDIVSWEDIQDYQAEASRMFIVELLVHALGAEIDAVQEHDLTFTDLTDLSADEQAYLAIALENKFVEGYQDNTFRPGNSVTRAEMAVFADRLFNTLEDEYDFEEGFERVEVVTGKISRIAADVRELTIGSATFGVADDYTVQINDKDASFEDLKTTMNVRVVLKNQKMAEIYAYSTEKEVIKEIVTGSISSIDRNNRKVTVGLKSFDVANGVRIEVNGEVAGFSNLETGMETVVVIANEEIESIFAFRVAEQSALEFSVKREWNERDTNFKEAVLTGDRVNDATPDLEGKRLRISVDGSRFREIDLDEIDGRQRDGAEVAKLLQAAIEDALDDRRVKVEYKNTRRFVFETTKSPIDEVPTIQFDGDADVLDALGIDDDEVKGASGERIRVWNITVEADATKDQEFEMNVIIDDENIDETVRFSVKRGDSAEEIADAIADALLDKAKIRSALGISVKRDVLTLTPDDEDWDVEIEIKEK</sequence>
<evidence type="ECO:0000313" key="5">
    <source>
        <dbReference type="Proteomes" id="UP001139179"/>
    </source>
</evidence>
<dbReference type="Pfam" id="PF00395">
    <property type="entry name" value="SLH"/>
    <property type="match status" value="2"/>
</dbReference>